<dbReference type="KEGG" id="shl:Shal_1798"/>
<dbReference type="EMBL" id="CP000931">
    <property type="protein sequence ID" value="ABZ76363.1"/>
    <property type="molecule type" value="Genomic_DNA"/>
</dbReference>
<dbReference type="AlphaFoldDB" id="B0TQW8"/>
<evidence type="ECO:0000313" key="2">
    <source>
        <dbReference type="Proteomes" id="UP000001317"/>
    </source>
</evidence>
<keyword evidence="2" id="KW-1185">Reference proteome</keyword>
<dbReference type="STRING" id="458817.Shal_1798"/>
<accession>B0TQW8</accession>
<reference evidence="1" key="1">
    <citation type="submission" date="2008-01" db="EMBL/GenBank/DDBJ databases">
        <title>Complete sequence of Shewanella halifaxensis HAW-EB4.</title>
        <authorList>
            <consortium name="US DOE Joint Genome Institute"/>
            <person name="Copeland A."/>
            <person name="Lucas S."/>
            <person name="Lapidus A."/>
            <person name="Glavina del Rio T."/>
            <person name="Dalin E."/>
            <person name="Tice H."/>
            <person name="Bruce D."/>
            <person name="Goodwin L."/>
            <person name="Pitluck S."/>
            <person name="Sims D."/>
            <person name="Brettin T."/>
            <person name="Detter J.C."/>
            <person name="Han C."/>
            <person name="Kuske C.R."/>
            <person name="Schmutz J."/>
            <person name="Larimer F."/>
            <person name="Land M."/>
            <person name="Hauser L."/>
            <person name="Kyrpides N."/>
            <person name="Kim E."/>
            <person name="Zhao J.-S."/>
            <person name="Richardson P."/>
        </authorList>
    </citation>
    <scope>NUCLEOTIDE SEQUENCE [LARGE SCALE GENOMIC DNA]</scope>
    <source>
        <strain evidence="1">HAW-EB4</strain>
    </source>
</reference>
<protein>
    <submittedName>
        <fullName evidence="1">Uncharacterized protein</fullName>
    </submittedName>
</protein>
<organism evidence="1 2">
    <name type="scientific">Shewanella halifaxensis (strain HAW-EB4)</name>
    <dbReference type="NCBI Taxonomy" id="458817"/>
    <lineage>
        <taxon>Bacteria</taxon>
        <taxon>Pseudomonadati</taxon>
        <taxon>Pseudomonadota</taxon>
        <taxon>Gammaproteobacteria</taxon>
        <taxon>Alteromonadales</taxon>
        <taxon>Shewanellaceae</taxon>
        <taxon>Shewanella</taxon>
    </lineage>
</organism>
<gene>
    <name evidence="1" type="ordered locus">Shal_1798</name>
</gene>
<evidence type="ECO:0000313" key="1">
    <source>
        <dbReference type="EMBL" id="ABZ76363.1"/>
    </source>
</evidence>
<name>B0TQW8_SHEHH</name>
<proteinExistence type="predicted"/>
<dbReference type="Proteomes" id="UP000001317">
    <property type="component" value="Chromosome"/>
</dbReference>
<sequence length="80" mass="9459">MYSNIAYPVTNQQESYRFFNLSRSDDVSRLKINFPCSTDAYTNQYKELVAQREFSGYEARQRVKSIVVLRLSSLTQHQNR</sequence>
<dbReference type="HOGENOM" id="CLU_2587780_0_0_6"/>